<gene>
    <name evidence="4" type="ORF">PSAL00342_LOCUS7469</name>
</gene>
<accession>A0A7S3XFM6</accession>
<evidence type="ECO:0000259" key="3">
    <source>
        <dbReference type="SMART" id="SM00822"/>
    </source>
</evidence>
<dbReference type="InterPro" id="IPR002347">
    <property type="entry name" value="SDR_fam"/>
</dbReference>
<organism evidence="4">
    <name type="scientific">Picocystis salinarum</name>
    <dbReference type="NCBI Taxonomy" id="88271"/>
    <lineage>
        <taxon>Eukaryota</taxon>
        <taxon>Viridiplantae</taxon>
        <taxon>Chlorophyta</taxon>
        <taxon>Picocystophyceae</taxon>
        <taxon>Picocystales</taxon>
        <taxon>Picocystaceae</taxon>
        <taxon>Picocystis</taxon>
    </lineage>
</organism>
<name>A0A7S3XFM6_9CHLO</name>
<dbReference type="SUPFAM" id="SSF51735">
    <property type="entry name" value="NAD(P)-binding Rossmann-fold domains"/>
    <property type="match status" value="1"/>
</dbReference>
<evidence type="ECO:0000313" key="4">
    <source>
        <dbReference type="EMBL" id="CAE0613570.1"/>
    </source>
</evidence>
<dbReference type="Pfam" id="PF00106">
    <property type="entry name" value="adh_short"/>
    <property type="match status" value="1"/>
</dbReference>
<dbReference type="EMBL" id="HBIS01009080">
    <property type="protein sequence ID" value="CAE0613570.1"/>
    <property type="molecule type" value="Transcribed_RNA"/>
</dbReference>
<comment type="similarity">
    <text evidence="1">Belongs to the short-chain dehydrogenases/reductases (SDR) family.</text>
</comment>
<dbReference type="SMART" id="SM00822">
    <property type="entry name" value="PKS_KR"/>
    <property type="match status" value="1"/>
</dbReference>
<proteinExistence type="inferred from homology"/>
<protein>
    <recommendedName>
        <fullName evidence="3">Ketoreductase domain-containing protein</fullName>
    </recommendedName>
</protein>
<dbReference type="InterPro" id="IPR057326">
    <property type="entry name" value="KR_dom"/>
</dbReference>
<dbReference type="GO" id="GO:0016491">
    <property type="term" value="F:oxidoreductase activity"/>
    <property type="evidence" value="ECO:0007669"/>
    <property type="project" value="UniProtKB-KW"/>
</dbReference>
<feature type="domain" description="Ketoreductase" evidence="3">
    <location>
        <begin position="11"/>
        <end position="210"/>
    </location>
</feature>
<evidence type="ECO:0000256" key="1">
    <source>
        <dbReference type="ARBA" id="ARBA00006484"/>
    </source>
</evidence>
<dbReference type="PRINTS" id="PR00081">
    <property type="entry name" value="GDHRDH"/>
</dbReference>
<sequence>MKSMASTMRGRVCVVTGATDGIGRHTAEKLAAAGARVVVHGRNEASAREAAERVANATGAERTQVSCVHADLSALEEVRGLAEQIRGVCDSVDVLVLNAGVYAPQRQVSKDGYELTWAVNVLSPYALVAHTADLLVRGDRPRVVVTSSISQGGARENHVRHVLQDARGDAGPKYDGHASYALSKLSDAILAMELSERLQGIATVNSLDPGTVNTKMLLAGWGPIGIEVNDADAELYLSTSEEVEGITGKYFVNNRESRASSLAYDPEIRASMWTLWEKQTGVSFPTLERR</sequence>
<dbReference type="Gene3D" id="3.40.50.720">
    <property type="entry name" value="NAD(P)-binding Rossmann-like Domain"/>
    <property type="match status" value="1"/>
</dbReference>
<dbReference type="AlphaFoldDB" id="A0A7S3XFM6"/>
<dbReference type="PANTHER" id="PTHR24320:SF148">
    <property type="entry name" value="NAD(P)-BINDING ROSSMANN-FOLD SUPERFAMILY PROTEIN"/>
    <property type="match status" value="1"/>
</dbReference>
<dbReference type="InterPro" id="IPR036291">
    <property type="entry name" value="NAD(P)-bd_dom_sf"/>
</dbReference>
<keyword evidence="2" id="KW-0560">Oxidoreductase</keyword>
<evidence type="ECO:0000256" key="2">
    <source>
        <dbReference type="ARBA" id="ARBA00023002"/>
    </source>
</evidence>
<dbReference type="PANTHER" id="PTHR24320">
    <property type="entry name" value="RETINOL DEHYDROGENASE"/>
    <property type="match status" value="1"/>
</dbReference>
<reference evidence="4" key="1">
    <citation type="submission" date="2021-01" db="EMBL/GenBank/DDBJ databases">
        <authorList>
            <person name="Corre E."/>
            <person name="Pelletier E."/>
            <person name="Niang G."/>
            <person name="Scheremetjew M."/>
            <person name="Finn R."/>
            <person name="Kale V."/>
            <person name="Holt S."/>
            <person name="Cochrane G."/>
            <person name="Meng A."/>
            <person name="Brown T."/>
            <person name="Cohen L."/>
        </authorList>
    </citation>
    <scope>NUCLEOTIDE SEQUENCE</scope>
    <source>
        <strain evidence="4">CCMP1897</strain>
    </source>
</reference>